<protein>
    <recommendedName>
        <fullName evidence="6">LIM zinc-binding domain-containing protein</fullName>
    </recommendedName>
</protein>
<keyword evidence="8" id="KW-1185">Reference proteome</keyword>
<dbReference type="PROSITE" id="PS00478">
    <property type="entry name" value="LIM_DOMAIN_1"/>
    <property type="match status" value="1"/>
</dbReference>
<evidence type="ECO:0000313" key="8">
    <source>
        <dbReference type="Proteomes" id="UP000193642"/>
    </source>
</evidence>
<dbReference type="OrthoDB" id="1112565at2759"/>
<feature type="domain" description="LIM zinc-binding" evidence="6">
    <location>
        <begin position="164"/>
        <end position="230"/>
    </location>
</feature>
<dbReference type="GO" id="GO:0003712">
    <property type="term" value="F:transcription coregulator activity"/>
    <property type="evidence" value="ECO:0007669"/>
    <property type="project" value="TreeGrafter"/>
</dbReference>
<evidence type="ECO:0000256" key="5">
    <source>
        <dbReference type="PROSITE-ProRule" id="PRU00125"/>
    </source>
</evidence>
<dbReference type="GO" id="GO:0046872">
    <property type="term" value="F:metal ion binding"/>
    <property type="evidence" value="ECO:0007669"/>
    <property type="project" value="UniProtKB-KW"/>
</dbReference>
<keyword evidence="1 5" id="KW-0479">Metal-binding</keyword>
<dbReference type="Proteomes" id="UP000193642">
    <property type="component" value="Unassembled WGS sequence"/>
</dbReference>
<dbReference type="GO" id="GO:0005634">
    <property type="term" value="C:nucleus"/>
    <property type="evidence" value="ECO:0007669"/>
    <property type="project" value="TreeGrafter"/>
</dbReference>
<evidence type="ECO:0000256" key="2">
    <source>
        <dbReference type="ARBA" id="ARBA00022737"/>
    </source>
</evidence>
<dbReference type="Gene3D" id="2.10.110.10">
    <property type="entry name" value="Cysteine Rich Protein"/>
    <property type="match status" value="3"/>
</dbReference>
<dbReference type="PANTHER" id="PTHR24205">
    <property type="entry name" value="FOUR AND A HALF LIM DOMAINS PROTEIN"/>
    <property type="match status" value="1"/>
</dbReference>
<keyword evidence="2" id="KW-0677">Repeat</keyword>
<dbReference type="Pfam" id="PF00412">
    <property type="entry name" value="LIM"/>
    <property type="match status" value="3"/>
</dbReference>
<feature type="domain" description="LIM zinc-binding" evidence="6">
    <location>
        <begin position="40"/>
        <end position="105"/>
    </location>
</feature>
<dbReference type="STRING" id="329046.A0A1Y2BUC0"/>
<evidence type="ECO:0000259" key="6">
    <source>
        <dbReference type="PROSITE" id="PS50023"/>
    </source>
</evidence>
<dbReference type="PROSITE" id="PS50023">
    <property type="entry name" value="LIM_DOMAIN_2"/>
    <property type="match status" value="2"/>
</dbReference>
<keyword evidence="4 5" id="KW-0440">LIM domain</keyword>
<keyword evidence="3 5" id="KW-0862">Zinc</keyword>
<dbReference type="InterPro" id="IPR001781">
    <property type="entry name" value="Znf_LIM"/>
</dbReference>
<sequence>MAADQTTPAPSAATAAAKVGEILRKHELDLTMVENPEFRGHCESCGEPVIGSDGVSYKAESLTRFFHQRCFQCVICQTSLRGGTEFFVNNSAPHCVSCYQEKVLGCCDGCGLVLNQNGVVRAKNKKFHPGCFVCKKDGVRLDGRYYEKEGSFWCRNCYVDVFVPTCGSCGLKILSEQDGQPVTSIDWKGKKYHQQCFGCTDCKKLFVDLKAFQIDGNLYCKNCHSIRSKQ</sequence>
<dbReference type="AlphaFoldDB" id="A0A1Y2BUC0"/>
<evidence type="ECO:0000256" key="4">
    <source>
        <dbReference type="ARBA" id="ARBA00023038"/>
    </source>
</evidence>
<organism evidence="7 8">
    <name type="scientific">Rhizoclosmatium globosum</name>
    <dbReference type="NCBI Taxonomy" id="329046"/>
    <lineage>
        <taxon>Eukaryota</taxon>
        <taxon>Fungi</taxon>
        <taxon>Fungi incertae sedis</taxon>
        <taxon>Chytridiomycota</taxon>
        <taxon>Chytridiomycota incertae sedis</taxon>
        <taxon>Chytridiomycetes</taxon>
        <taxon>Chytridiales</taxon>
        <taxon>Chytriomycetaceae</taxon>
        <taxon>Rhizoclosmatium</taxon>
    </lineage>
</organism>
<gene>
    <name evidence="7" type="ORF">BCR33DRAFT_720711</name>
</gene>
<dbReference type="CDD" id="cd08368">
    <property type="entry name" value="LIM"/>
    <property type="match status" value="3"/>
</dbReference>
<accession>A0A1Y2BUC0</accession>
<evidence type="ECO:0000256" key="3">
    <source>
        <dbReference type="ARBA" id="ARBA00022833"/>
    </source>
</evidence>
<proteinExistence type="predicted"/>
<comment type="caution">
    <text evidence="7">The sequence shown here is derived from an EMBL/GenBank/DDBJ whole genome shotgun (WGS) entry which is preliminary data.</text>
</comment>
<dbReference type="SMART" id="SM00132">
    <property type="entry name" value="LIM"/>
    <property type="match status" value="3"/>
</dbReference>
<evidence type="ECO:0000256" key="1">
    <source>
        <dbReference type="ARBA" id="ARBA00022723"/>
    </source>
</evidence>
<dbReference type="EMBL" id="MCGO01000044">
    <property type="protein sequence ID" value="ORY38346.1"/>
    <property type="molecule type" value="Genomic_DNA"/>
</dbReference>
<dbReference type="PANTHER" id="PTHR24205:SF16">
    <property type="entry name" value="GH01042P-RELATED"/>
    <property type="match status" value="1"/>
</dbReference>
<evidence type="ECO:0000313" key="7">
    <source>
        <dbReference type="EMBL" id="ORY38346.1"/>
    </source>
</evidence>
<reference evidence="7 8" key="1">
    <citation type="submission" date="2016-07" db="EMBL/GenBank/DDBJ databases">
        <title>Pervasive Adenine N6-methylation of Active Genes in Fungi.</title>
        <authorList>
            <consortium name="DOE Joint Genome Institute"/>
            <person name="Mondo S.J."/>
            <person name="Dannebaum R.O."/>
            <person name="Kuo R.C."/>
            <person name="Labutti K."/>
            <person name="Haridas S."/>
            <person name="Kuo A."/>
            <person name="Salamov A."/>
            <person name="Ahrendt S.R."/>
            <person name="Lipzen A."/>
            <person name="Sullivan W."/>
            <person name="Andreopoulos W.B."/>
            <person name="Clum A."/>
            <person name="Lindquist E."/>
            <person name="Daum C."/>
            <person name="Ramamoorthy G.K."/>
            <person name="Gryganskyi A."/>
            <person name="Culley D."/>
            <person name="Magnuson J.K."/>
            <person name="James T.Y."/>
            <person name="O'Malley M.A."/>
            <person name="Stajich J.E."/>
            <person name="Spatafora J.W."/>
            <person name="Visel A."/>
            <person name="Grigoriev I.V."/>
        </authorList>
    </citation>
    <scope>NUCLEOTIDE SEQUENCE [LARGE SCALE GENOMIC DNA]</scope>
    <source>
        <strain evidence="7 8">JEL800</strain>
    </source>
</reference>
<dbReference type="SUPFAM" id="SSF57716">
    <property type="entry name" value="Glucocorticoid receptor-like (DNA-binding domain)"/>
    <property type="match status" value="2"/>
</dbReference>
<name>A0A1Y2BUC0_9FUNG</name>